<evidence type="ECO:0000313" key="1">
    <source>
        <dbReference type="EMBL" id="KMS94584.1"/>
    </source>
</evidence>
<dbReference type="Proteomes" id="UP000035740">
    <property type="component" value="Unassembled WGS sequence"/>
</dbReference>
<evidence type="ECO:0000313" key="2">
    <source>
        <dbReference type="Proteomes" id="UP000035740"/>
    </source>
</evidence>
<dbReference type="AlphaFoldDB" id="A0A0J8B0R7"/>
<feature type="non-terminal residue" evidence="1">
    <location>
        <position position="221"/>
    </location>
</feature>
<reference evidence="1 2" key="1">
    <citation type="journal article" date="2014" name="Nature">
        <title>The genome of the recently domesticated crop plant sugar beet (Beta vulgaris).</title>
        <authorList>
            <person name="Dohm J.C."/>
            <person name="Minoche A.E."/>
            <person name="Holtgrawe D."/>
            <person name="Capella-Gutierrez S."/>
            <person name="Zakrzewski F."/>
            <person name="Tafer H."/>
            <person name="Rupp O."/>
            <person name="Sorensen T.R."/>
            <person name="Stracke R."/>
            <person name="Reinhardt R."/>
            <person name="Goesmann A."/>
            <person name="Kraft T."/>
            <person name="Schulz B."/>
            <person name="Stadler P.F."/>
            <person name="Schmidt T."/>
            <person name="Gabaldon T."/>
            <person name="Lehrach H."/>
            <person name="Weisshaar B."/>
            <person name="Himmelbauer H."/>
        </authorList>
    </citation>
    <scope>NUCLEOTIDE SEQUENCE [LARGE SCALE GENOMIC DNA]</scope>
    <source>
        <tissue evidence="1">Taproot</tissue>
    </source>
</reference>
<dbReference type="OrthoDB" id="205662at2759"/>
<gene>
    <name evidence="1" type="ORF">BVRB_019930</name>
</gene>
<dbReference type="EMBL" id="KQ092382">
    <property type="protein sequence ID" value="KMS94584.1"/>
    <property type="molecule type" value="Genomic_DNA"/>
</dbReference>
<keyword evidence="2" id="KW-1185">Reference proteome</keyword>
<organism evidence="1 2">
    <name type="scientific">Beta vulgaris subsp. vulgaris</name>
    <name type="common">Beet</name>
    <dbReference type="NCBI Taxonomy" id="3555"/>
    <lineage>
        <taxon>Eukaryota</taxon>
        <taxon>Viridiplantae</taxon>
        <taxon>Streptophyta</taxon>
        <taxon>Embryophyta</taxon>
        <taxon>Tracheophyta</taxon>
        <taxon>Spermatophyta</taxon>
        <taxon>Magnoliopsida</taxon>
        <taxon>eudicotyledons</taxon>
        <taxon>Gunneridae</taxon>
        <taxon>Pentapetalae</taxon>
        <taxon>Caryophyllales</taxon>
        <taxon>Chenopodiaceae</taxon>
        <taxon>Betoideae</taxon>
        <taxon>Beta</taxon>
    </lineage>
</organism>
<accession>A0A0J8B0R7</accession>
<name>A0A0J8B0R7_BETVV</name>
<feature type="non-terminal residue" evidence="1">
    <location>
        <position position="1"/>
    </location>
</feature>
<sequence length="221" mass="24664">AALAELDQDIFKLDLGDLSLSRELGFVQKKDAANTVPRSESVINARNSVNGHLETKENNTAATLDAIMLQLESIDEEARIDAMRMLSQLTEQCGPENQILIRRANTIVGLLLSHFREAFELEPQQFNVTKPAINTLMALFKSSSFAVELNVQTLTSFYQALLPVLGTGNVRSSAEHKSIRSYVNVLVTKSLEITDRTQCYCALIRGMNDFWSFGYDKNDKS</sequence>
<protein>
    <submittedName>
        <fullName evidence="1">Uncharacterized protein</fullName>
    </submittedName>
</protein>
<proteinExistence type="predicted"/>